<comment type="caution">
    <text evidence="1">The sequence shown here is derived from an EMBL/GenBank/DDBJ whole genome shotgun (WGS) entry which is preliminary data.</text>
</comment>
<protein>
    <submittedName>
        <fullName evidence="1">Uncharacterized protein</fullName>
    </submittedName>
</protein>
<dbReference type="EMBL" id="JACHJF010000015">
    <property type="protein sequence ID" value="MBB5121008.1"/>
    <property type="molecule type" value="Genomic_DNA"/>
</dbReference>
<dbReference type="RefSeq" id="WP_260423787.1">
    <property type="nucleotide sequence ID" value="NZ_JACHJF010000015.1"/>
</dbReference>
<dbReference type="AlphaFoldDB" id="A0A7W8F2S2"/>
<evidence type="ECO:0000313" key="1">
    <source>
        <dbReference type="EMBL" id="MBB5121008.1"/>
    </source>
</evidence>
<accession>A0A7W8F2S2</accession>
<dbReference type="Proteomes" id="UP000528608">
    <property type="component" value="Unassembled WGS sequence"/>
</dbReference>
<evidence type="ECO:0000313" key="2">
    <source>
        <dbReference type="Proteomes" id="UP000528608"/>
    </source>
</evidence>
<gene>
    <name evidence="1" type="ORF">FHS36_004459</name>
</gene>
<proteinExistence type="predicted"/>
<organism evidence="1 2">
    <name type="scientific">Streptomyces eurocidicus</name>
    <name type="common">Streptoverticillium eurocidicus</name>
    <dbReference type="NCBI Taxonomy" id="66423"/>
    <lineage>
        <taxon>Bacteria</taxon>
        <taxon>Bacillati</taxon>
        <taxon>Actinomycetota</taxon>
        <taxon>Actinomycetes</taxon>
        <taxon>Kitasatosporales</taxon>
        <taxon>Streptomycetaceae</taxon>
        <taxon>Streptomyces</taxon>
    </lineage>
</organism>
<reference evidence="1 2" key="1">
    <citation type="submission" date="2020-08" db="EMBL/GenBank/DDBJ databases">
        <title>Genomic Encyclopedia of Type Strains, Phase III (KMG-III): the genomes of soil and plant-associated and newly described type strains.</title>
        <authorList>
            <person name="Whitman W."/>
        </authorList>
    </citation>
    <scope>NUCLEOTIDE SEQUENCE [LARGE SCALE GENOMIC DNA]</scope>
    <source>
        <strain evidence="1 2">CECT 3259</strain>
    </source>
</reference>
<sequence>MSYTELVHSCNDDLKVAEWTECGGCHRWLAFRVGRDEEARPG</sequence>
<name>A0A7W8F2S2_STREU</name>